<dbReference type="InterPro" id="IPR007344">
    <property type="entry name" value="GrpB/CoaE"/>
</dbReference>
<evidence type="ECO:0000313" key="1">
    <source>
        <dbReference type="EMBL" id="MCA9383810.1"/>
    </source>
</evidence>
<reference evidence="1" key="2">
    <citation type="journal article" date="2021" name="Microbiome">
        <title>Successional dynamics and alternative stable states in a saline activated sludge microbial community over 9 years.</title>
        <authorList>
            <person name="Wang Y."/>
            <person name="Ye J."/>
            <person name="Ju F."/>
            <person name="Liu L."/>
            <person name="Boyd J.A."/>
            <person name="Deng Y."/>
            <person name="Parks D.H."/>
            <person name="Jiang X."/>
            <person name="Yin X."/>
            <person name="Woodcroft B.J."/>
            <person name="Tyson G.W."/>
            <person name="Hugenholtz P."/>
            <person name="Polz M.F."/>
            <person name="Zhang T."/>
        </authorList>
    </citation>
    <scope>NUCLEOTIDE SEQUENCE</scope>
    <source>
        <strain evidence="1">HKST-UBA14</strain>
    </source>
</reference>
<dbReference type="Proteomes" id="UP000783287">
    <property type="component" value="Unassembled WGS sequence"/>
</dbReference>
<comment type="caution">
    <text evidence="1">The sequence shown here is derived from an EMBL/GenBank/DDBJ whole genome shotgun (WGS) entry which is preliminary data.</text>
</comment>
<protein>
    <submittedName>
        <fullName evidence="1">GrpB family protein</fullName>
    </submittedName>
</protein>
<dbReference type="AlphaFoldDB" id="A0A955L6I5"/>
<evidence type="ECO:0000313" key="2">
    <source>
        <dbReference type="Proteomes" id="UP000783287"/>
    </source>
</evidence>
<reference evidence="1" key="1">
    <citation type="submission" date="2020-04" db="EMBL/GenBank/DDBJ databases">
        <authorList>
            <person name="Zhang T."/>
        </authorList>
    </citation>
    <scope>NUCLEOTIDE SEQUENCE</scope>
    <source>
        <strain evidence="1">HKST-UBA14</strain>
    </source>
</reference>
<gene>
    <name evidence="1" type="ORF">KC909_05600</name>
</gene>
<name>A0A955L6I5_9BACT</name>
<dbReference type="EMBL" id="JAGQLK010000142">
    <property type="protein sequence ID" value="MCA9383810.1"/>
    <property type="molecule type" value="Genomic_DNA"/>
</dbReference>
<dbReference type="SUPFAM" id="SSF81301">
    <property type="entry name" value="Nucleotidyltransferase"/>
    <property type="match status" value="1"/>
</dbReference>
<dbReference type="InterPro" id="IPR043519">
    <property type="entry name" value="NT_sf"/>
</dbReference>
<organism evidence="1 2">
    <name type="scientific">Candidatus Dojkabacteria bacterium</name>
    <dbReference type="NCBI Taxonomy" id="2099670"/>
    <lineage>
        <taxon>Bacteria</taxon>
        <taxon>Candidatus Dojkabacteria</taxon>
    </lineage>
</organism>
<dbReference type="Gene3D" id="3.30.460.10">
    <property type="entry name" value="Beta Polymerase, domain 2"/>
    <property type="match status" value="1"/>
</dbReference>
<accession>A0A955L6I5</accession>
<sequence>MSDYKKKYYWKPYTDEYVNLYEMEKANIENNLEVKDISIYHVGSTAIPEVGGKGIIDIYITSSSKNIQEVICELEDLGYEFREHASNEGRKFMQKVLDLHTYHIHISEPSDKQFIRTLAFRDCLREDSELAEKYSEIKKLAAEEAIKQDNKEDAKNKYMEIKQPVIHEILEKIGLA</sequence>
<dbReference type="PANTHER" id="PTHR34822">
    <property type="entry name" value="GRPB DOMAIN PROTEIN (AFU_ORTHOLOGUE AFUA_1G01530)"/>
    <property type="match status" value="1"/>
</dbReference>
<dbReference type="Pfam" id="PF04229">
    <property type="entry name" value="GrpB"/>
    <property type="match status" value="1"/>
</dbReference>
<dbReference type="PANTHER" id="PTHR34822:SF1">
    <property type="entry name" value="GRPB FAMILY PROTEIN"/>
    <property type="match status" value="1"/>
</dbReference>
<proteinExistence type="predicted"/>